<dbReference type="GO" id="GO:0006529">
    <property type="term" value="P:asparagine biosynthetic process"/>
    <property type="evidence" value="ECO:0007669"/>
    <property type="project" value="UniProtKB-KW"/>
</dbReference>
<evidence type="ECO:0000313" key="12">
    <source>
        <dbReference type="EMBL" id="TDD24104.1"/>
    </source>
</evidence>
<dbReference type="SUPFAM" id="SSF56235">
    <property type="entry name" value="N-terminal nucleophile aminohydrolases (Ntn hydrolases)"/>
    <property type="match status" value="1"/>
</dbReference>
<comment type="pathway">
    <text evidence="1">Amino-acid biosynthesis; L-asparagine biosynthesis; L-asparagine from L-aspartate (L-Gln route): step 1/1.</text>
</comment>
<keyword evidence="4 10" id="KW-0547">Nucleotide-binding</keyword>
<evidence type="ECO:0000256" key="1">
    <source>
        <dbReference type="ARBA" id="ARBA00005187"/>
    </source>
</evidence>
<feature type="domain" description="Glutamine amidotransferase type-2" evidence="11">
    <location>
        <begin position="2"/>
        <end position="216"/>
    </location>
</feature>
<sequence length="643" mass="71204">MCGIAGCYQQHDGLALATTMNDRIAHRGPDADGVYRFEDGDGSRAIRAYLAHRRLSIIDLSSGADQPFSKRGLTISYNGELYNYKELRAELARSGVAFRTHSDTEVVLEAWRRWGPAALSRFRGMFAFAMLDEDSGSLYLARDPLGIKPLYFHRRHGGVIFASELKALVAAIGPELRTDPGALIASMLYYWLPEQRCAIEGVEKLPPGSWAEFRPDGSSRHETYWRVTDVATEAAAGPPADLRSVIEESVAAHLVADVGVSTFLSGGLDSSLVTVLAKRLDPGIDSYTITFRAQDQRLEAMPDDAIYARKVAQQFGIDLHEIEIAPDVVDLLPRIVDVLDEPIGDPAAINTLLMCDAARDAGVKVLLSGMGADELFGGYRKHLACVMGAQYQRLPGALRNGLVGPAVRRLPVTANGRGLRYARWAKRFLTFADLPEETAFRRSYTMYDADQLAGLLSPDLEPYVGKLIGEHSDIYHDTTLDDHVNRMCLADARMFLPGLNLAYTDRSSMAASTEVRTPFVDPIVARAAFSIPGSEKIHRRQGKLALKKAAEAWLPKEIIYRPKASFSAPLRAWVRNDLRELVDDVLLRGELVGSGFLRQTAVQRLVDDERAGREDYSKQIWQLLTLETWSRHMRSLGVTITSL</sequence>
<dbReference type="InterPro" id="IPR051786">
    <property type="entry name" value="ASN_synthetase/amidase"/>
</dbReference>
<dbReference type="Pfam" id="PF13537">
    <property type="entry name" value="GATase_7"/>
    <property type="match status" value="1"/>
</dbReference>
<dbReference type="PROSITE" id="PS51278">
    <property type="entry name" value="GATASE_TYPE_2"/>
    <property type="match status" value="1"/>
</dbReference>
<dbReference type="Gene3D" id="3.60.20.10">
    <property type="entry name" value="Glutamine Phosphoribosylpyrophosphate, subunit 1, domain 1"/>
    <property type="match status" value="1"/>
</dbReference>
<dbReference type="SUPFAM" id="SSF52402">
    <property type="entry name" value="Adenine nucleotide alpha hydrolases-like"/>
    <property type="match status" value="1"/>
</dbReference>
<dbReference type="InterPro" id="IPR001962">
    <property type="entry name" value="Asn_synthase"/>
</dbReference>
<feature type="binding site" evidence="10">
    <location>
        <position position="103"/>
    </location>
    <ligand>
        <name>L-glutamine</name>
        <dbReference type="ChEBI" id="CHEBI:58359"/>
    </ligand>
</feature>
<comment type="catalytic activity">
    <reaction evidence="8">
        <text>L-aspartate + L-glutamine + ATP + H2O = L-asparagine + L-glutamate + AMP + diphosphate + H(+)</text>
        <dbReference type="Rhea" id="RHEA:12228"/>
        <dbReference type="ChEBI" id="CHEBI:15377"/>
        <dbReference type="ChEBI" id="CHEBI:15378"/>
        <dbReference type="ChEBI" id="CHEBI:29985"/>
        <dbReference type="ChEBI" id="CHEBI:29991"/>
        <dbReference type="ChEBI" id="CHEBI:30616"/>
        <dbReference type="ChEBI" id="CHEBI:33019"/>
        <dbReference type="ChEBI" id="CHEBI:58048"/>
        <dbReference type="ChEBI" id="CHEBI:58359"/>
        <dbReference type="ChEBI" id="CHEBI:456215"/>
        <dbReference type="EC" id="6.3.5.4"/>
    </reaction>
</comment>
<name>A0A4R4X1M0_9ACTN</name>
<keyword evidence="6 9" id="KW-0061">Asparagine biosynthesis</keyword>
<evidence type="ECO:0000256" key="8">
    <source>
        <dbReference type="ARBA" id="ARBA00048741"/>
    </source>
</evidence>
<gene>
    <name evidence="12" type="primary">asnB</name>
    <name evidence="12" type="ORF">E1218_16780</name>
</gene>
<dbReference type="PANTHER" id="PTHR43284">
    <property type="entry name" value="ASPARAGINE SYNTHETASE (GLUTAMINE-HYDROLYZING)"/>
    <property type="match status" value="1"/>
</dbReference>
<dbReference type="OrthoDB" id="9763290at2"/>
<dbReference type="CDD" id="cd01991">
    <property type="entry name" value="Asn_synthase_B_C"/>
    <property type="match status" value="1"/>
</dbReference>
<dbReference type="PANTHER" id="PTHR43284:SF1">
    <property type="entry name" value="ASPARAGINE SYNTHETASE"/>
    <property type="match status" value="1"/>
</dbReference>
<evidence type="ECO:0000256" key="9">
    <source>
        <dbReference type="PIRSR" id="PIRSR001589-1"/>
    </source>
</evidence>
<keyword evidence="9" id="KW-0028">Amino-acid biosynthesis</keyword>
<feature type="active site" description="For GATase activity" evidence="9">
    <location>
        <position position="2"/>
    </location>
</feature>
<dbReference type="Proteomes" id="UP000295172">
    <property type="component" value="Unassembled WGS sequence"/>
</dbReference>
<comment type="caution">
    <text evidence="12">The sequence shown here is derived from an EMBL/GenBank/DDBJ whole genome shotgun (WGS) entry which is preliminary data.</text>
</comment>
<dbReference type="Pfam" id="PF00733">
    <property type="entry name" value="Asn_synthase"/>
    <property type="match status" value="1"/>
</dbReference>
<evidence type="ECO:0000256" key="2">
    <source>
        <dbReference type="ARBA" id="ARBA00005752"/>
    </source>
</evidence>
<evidence type="ECO:0000256" key="3">
    <source>
        <dbReference type="ARBA" id="ARBA00012737"/>
    </source>
</evidence>
<dbReference type="InterPro" id="IPR029055">
    <property type="entry name" value="Ntn_hydrolases_N"/>
</dbReference>
<dbReference type="RefSeq" id="WP_132321120.1">
    <property type="nucleotide sequence ID" value="NZ_SMKR01000066.1"/>
</dbReference>
<dbReference type="EMBL" id="SMKR01000066">
    <property type="protein sequence ID" value="TDD24104.1"/>
    <property type="molecule type" value="Genomic_DNA"/>
</dbReference>
<evidence type="ECO:0000256" key="6">
    <source>
        <dbReference type="ARBA" id="ARBA00022888"/>
    </source>
</evidence>
<evidence type="ECO:0000256" key="5">
    <source>
        <dbReference type="ARBA" id="ARBA00022840"/>
    </source>
</evidence>
<dbReference type="EC" id="6.3.5.4" evidence="3"/>
<proteinExistence type="inferred from homology"/>
<accession>A0A4R4X1M0</accession>
<evidence type="ECO:0000256" key="7">
    <source>
        <dbReference type="ARBA" id="ARBA00022962"/>
    </source>
</evidence>
<keyword evidence="13" id="KW-1185">Reference proteome</keyword>
<comment type="similarity">
    <text evidence="2">Belongs to the asparagine synthetase family.</text>
</comment>
<feature type="binding site" evidence="10">
    <location>
        <begin position="368"/>
        <end position="369"/>
    </location>
    <ligand>
        <name>ATP</name>
        <dbReference type="ChEBI" id="CHEBI:30616"/>
    </ligand>
</feature>
<dbReference type="CDD" id="cd00712">
    <property type="entry name" value="AsnB"/>
    <property type="match status" value="1"/>
</dbReference>
<evidence type="ECO:0000256" key="4">
    <source>
        <dbReference type="ARBA" id="ARBA00022741"/>
    </source>
</evidence>
<dbReference type="NCBIfam" id="TIGR01536">
    <property type="entry name" value="asn_synth_AEB"/>
    <property type="match status" value="1"/>
</dbReference>
<dbReference type="GO" id="GO:0005524">
    <property type="term" value="F:ATP binding"/>
    <property type="evidence" value="ECO:0007669"/>
    <property type="project" value="UniProtKB-KW"/>
</dbReference>
<evidence type="ECO:0000256" key="10">
    <source>
        <dbReference type="PIRSR" id="PIRSR001589-2"/>
    </source>
</evidence>
<evidence type="ECO:0000259" key="11">
    <source>
        <dbReference type="PROSITE" id="PS51278"/>
    </source>
</evidence>
<keyword evidence="7 9" id="KW-0315">Glutamine amidotransferase</keyword>
<reference evidence="12 13" key="1">
    <citation type="submission" date="2019-02" db="EMBL/GenBank/DDBJ databases">
        <title>Draft genome sequences of novel Actinobacteria.</title>
        <authorList>
            <person name="Sahin N."/>
            <person name="Ay H."/>
            <person name="Saygin H."/>
        </authorList>
    </citation>
    <scope>NUCLEOTIDE SEQUENCE [LARGE SCALE GENOMIC DNA]</scope>
    <source>
        <strain evidence="12 13">16K104</strain>
    </source>
</reference>
<dbReference type="AlphaFoldDB" id="A0A4R4X1M0"/>
<dbReference type="InterPro" id="IPR033738">
    <property type="entry name" value="AsnB_N"/>
</dbReference>
<keyword evidence="5 10" id="KW-0067">ATP-binding</keyword>
<dbReference type="GO" id="GO:0004066">
    <property type="term" value="F:asparagine synthase (glutamine-hydrolyzing) activity"/>
    <property type="evidence" value="ECO:0007669"/>
    <property type="project" value="UniProtKB-EC"/>
</dbReference>
<evidence type="ECO:0000313" key="13">
    <source>
        <dbReference type="Proteomes" id="UP000295172"/>
    </source>
</evidence>
<dbReference type="InterPro" id="IPR006426">
    <property type="entry name" value="Asn_synth_AEB"/>
</dbReference>
<dbReference type="Gene3D" id="3.40.50.620">
    <property type="entry name" value="HUPs"/>
    <property type="match status" value="1"/>
</dbReference>
<dbReference type="InterPro" id="IPR014729">
    <property type="entry name" value="Rossmann-like_a/b/a_fold"/>
</dbReference>
<dbReference type="PIRSF" id="PIRSF001589">
    <property type="entry name" value="Asn_synthetase_glu-h"/>
    <property type="match status" value="1"/>
</dbReference>
<protein>
    <recommendedName>
        <fullName evidence="3">asparagine synthase (glutamine-hydrolyzing)</fullName>
        <ecNumber evidence="3">6.3.5.4</ecNumber>
    </recommendedName>
</protein>
<dbReference type="InterPro" id="IPR017932">
    <property type="entry name" value="GATase_2_dom"/>
</dbReference>
<dbReference type="GO" id="GO:0005829">
    <property type="term" value="C:cytosol"/>
    <property type="evidence" value="ECO:0007669"/>
    <property type="project" value="TreeGrafter"/>
</dbReference>
<organism evidence="12 13">
    <name type="scientific">Kribbella turkmenica</name>
    <dbReference type="NCBI Taxonomy" id="2530375"/>
    <lineage>
        <taxon>Bacteria</taxon>
        <taxon>Bacillati</taxon>
        <taxon>Actinomycetota</taxon>
        <taxon>Actinomycetes</taxon>
        <taxon>Propionibacteriales</taxon>
        <taxon>Kribbellaceae</taxon>
        <taxon>Kribbella</taxon>
    </lineage>
</organism>
<keyword evidence="12" id="KW-0436">Ligase</keyword>